<keyword evidence="6" id="KW-1185">Reference proteome</keyword>
<comment type="caution">
    <text evidence="5">The sequence shown here is derived from an EMBL/GenBank/DDBJ whole genome shotgun (WGS) entry which is preliminary data.</text>
</comment>
<dbReference type="RefSeq" id="WP_257464482.1">
    <property type="nucleotide sequence ID" value="NZ_JANJZT010000009.1"/>
</dbReference>
<feature type="region of interest" description="Disordered" evidence="3">
    <location>
        <begin position="534"/>
        <end position="567"/>
    </location>
</feature>
<keyword evidence="4" id="KW-0472">Membrane</keyword>
<reference evidence="5 6" key="1">
    <citation type="submission" date="2024-06" db="EMBL/GenBank/DDBJ databases">
        <title>Genomic Encyclopedia of Type Strains, Phase IV (KMG-IV): sequencing the most valuable type-strain genomes for metagenomic binning, comparative biology and taxonomic classification.</title>
        <authorList>
            <person name="Goeker M."/>
        </authorList>
    </citation>
    <scope>NUCLEOTIDE SEQUENCE [LARGE SCALE GENOMIC DNA]</scope>
    <source>
        <strain evidence="5 6">DSM 29492</strain>
    </source>
</reference>
<keyword evidence="4" id="KW-1133">Transmembrane helix</keyword>
<keyword evidence="2" id="KW-0326">Glycosidase</keyword>
<proteinExistence type="predicted"/>
<evidence type="ECO:0000256" key="3">
    <source>
        <dbReference type="SAM" id="MobiDB-lite"/>
    </source>
</evidence>
<evidence type="ECO:0000256" key="4">
    <source>
        <dbReference type="SAM" id="Phobius"/>
    </source>
</evidence>
<evidence type="ECO:0000313" key="5">
    <source>
        <dbReference type="EMBL" id="MET3750311.1"/>
    </source>
</evidence>
<protein>
    <recommendedName>
        <fullName evidence="7">CvpA family protein</fullName>
    </recommendedName>
</protein>
<keyword evidence="1" id="KW-0378">Hydrolase</keyword>
<evidence type="ECO:0000256" key="2">
    <source>
        <dbReference type="ARBA" id="ARBA00023295"/>
    </source>
</evidence>
<accession>A0ABV2M1P6</accession>
<dbReference type="EMBL" id="JBEPMJ010000009">
    <property type="protein sequence ID" value="MET3750311.1"/>
    <property type="molecule type" value="Genomic_DNA"/>
</dbReference>
<evidence type="ECO:0000256" key="1">
    <source>
        <dbReference type="ARBA" id="ARBA00022801"/>
    </source>
</evidence>
<dbReference type="Proteomes" id="UP001549106">
    <property type="component" value="Unassembled WGS sequence"/>
</dbReference>
<feature type="transmembrane region" description="Helical" evidence="4">
    <location>
        <begin position="43"/>
        <end position="60"/>
    </location>
</feature>
<sequence>MYRKRRAGSGKKGKLLAVLAVIVIAAVYYYVAIPAVNIHSSGFWMFLIALVVLGLLFYGGRKGIHSKEEVKSSKILKLGIGLVVVLVLVYFAGSILSSPIVNAKKYRNLMVPETGNFAEDIEQISYDQIPLLDKESAALLGNRKMGSMVDMVSQFEVSDLYSQINYQGRPVRVTPLVYASPIKWLTNMSDGIPAYITIDMATQNTELVKLDQGIKYSEAEYFNRNIYRHLRFKYPTYIFDQLSFEIDEEGTPYWVCPVKKFNIGLFGGQTIGRVVLCNAVTGECKDYKIKDCPTWVDRAYPADLLIELYNYHGTLINGFINSVLGQKGCLKTTEGYNYLAIDDDVWVYTGVTSVSGDRSNVGFVLMNQRTKETKYYEIPGAEEYSAMESAEGQVQNLGYKATFPLLLNIADEPTYFIALKDNAGLVKKYAMLNIQKYQNVAIGDTVQECEKKYLKMIKGSGAAVAGEDTKKITGEIRRMAQGVIDGNTHYYIVLEGHDDLIFDVPITDFLGIVKYDVGDRITIAYNEAEPANSVVSVEGDAGSAEGSVETDGGGSGDDTAAPGEEES</sequence>
<feature type="transmembrane region" description="Helical" evidence="4">
    <location>
        <begin position="80"/>
        <end position="101"/>
    </location>
</feature>
<name>A0ABV2M1P6_9FIRM</name>
<dbReference type="PROSITE" id="PS00512">
    <property type="entry name" value="ALPHA_GALACTOSIDASE"/>
    <property type="match status" value="1"/>
</dbReference>
<dbReference type="InterPro" id="IPR000111">
    <property type="entry name" value="Glyco_hydro_27/36_CS"/>
</dbReference>
<feature type="transmembrane region" description="Helical" evidence="4">
    <location>
        <begin position="12"/>
        <end position="31"/>
    </location>
</feature>
<organism evidence="5 6">
    <name type="scientific">Blautia caecimuris</name>
    <dbReference type="NCBI Taxonomy" id="1796615"/>
    <lineage>
        <taxon>Bacteria</taxon>
        <taxon>Bacillati</taxon>
        <taxon>Bacillota</taxon>
        <taxon>Clostridia</taxon>
        <taxon>Lachnospirales</taxon>
        <taxon>Lachnospiraceae</taxon>
        <taxon>Blautia</taxon>
    </lineage>
</organism>
<evidence type="ECO:0000313" key="6">
    <source>
        <dbReference type="Proteomes" id="UP001549106"/>
    </source>
</evidence>
<evidence type="ECO:0008006" key="7">
    <source>
        <dbReference type="Google" id="ProtNLM"/>
    </source>
</evidence>
<keyword evidence="4" id="KW-0812">Transmembrane</keyword>
<gene>
    <name evidence="5" type="ORF">ABID24_001557</name>
</gene>